<organism evidence="1">
    <name type="scientific">Haptolina brevifila</name>
    <dbReference type="NCBI Taxonomy" id="156173"/>
    <lineage>
        <taxon>Eukaryota</taxon>
        <taxon>Haptista</taxon>
        <taxon>Haptophyta</taxon>
        <taxon>Prymnesiophyceae</taxon>
        <taxon>Prymnesiales</taxon>
        <taxon>Prymnesiaceae</taxon>
        <taxon>Haptolina</taxon>
    </lineage>
</organism>
<reference evidence="1" key="1">
    <citation type="submission" date="2021-01" db="EMBL/GenBank/DDBJ databases">
        <authorList>
            <person name="Corre E."/>
            <person name="Pelletier E."/>
            <person name="Niang G."/>
            <person name="Scheremetjew M."/>
            <person name="Finn R."/>
            <person name="Kale V."/>
            <person name="Holt S."/>
            <person name="Cochrane G."/>
            <person name="Meng A."/>
            <person name="Brown T."/>
            <person name="Cohen L."/>
        </authorList>
    </citation>
    <scope>NUCLEOTIDE SEQUENCE</scope>
    <source>
        <strain evidence="1">UTEX LB 985</strain>
    </source>
</reference>
<sequence length="110" mass="12582">MAPFETGQITGLKWLGSRKAKLQPTRTTPSFQEFRYIVEKPGQLNQLFNLGDWDREITGTPWQRGWGAQQLHLSQAAGQRGETTTLWCRQSRGKQPCSFESIQIVFPASW</sequence>
<protein>
    <submittedName>
        <fullName evidence="1">Uncharacterized protein</fullName>
    </submittedName>
</protein>
<accession>A0A7S2J533</accession>
<dbReference type="AlphaFoldDB" id="A0A7S2J533"/>
<gene>
    <name evidence="1" type="ORF">CBRE1094_LOCUS40453</name>
</gene>
<proteinExistence type="predicted"/>
<evidence type="ECO:0000313" key="1">
    <source>
        <dbReference type="EMBL" id="CAD9538043.1"/>
    </source>
</evidence>
<name>A0A7S2J533_9EUKA</name>
<dbReference type="EMBL" id="HBGU01074272">
    <property type="protein sequence ID" value="CAD9538043.1"/>
    <property type="molecule type" value="Transcribed_RNA"/>
</dbReference>